<dbReference type="PANTHER" id="PTHR43420:SF47">
    <property type="entry name" value="N-ACETYLTRANSFERASE DOMAIN-CONTAINING PROTEIN"/>
    <property type="match status" value="1"/>
</dbReference>
<evidence type="ECO:0000259" key="3">
    <source>
        <dbReference type="PROSITE" id="PS51186"/>
    </source>
</evidence>
<dbReference type="AlphaFoldDB" id="A0A926F566"/>
<name>A0A926F566_9BACT</name>
<dbReference type="Proteomes" id="UP000651085">
    <property type="component" value="Unassembled WGS sequence"/>
</dbReference>
<evidence type="ECO:0000313" key="5">
    <source>
        <dbReference type="Proteomes" id="UP000651085"/>
    </source>
</evidence>
<dbReference type="PANTHER" id="PTHR43420">
    <property type="entry name" value="ACETYLTRANSFERASE"/>
    <property type="match status" value="1"/>
</dbReference>
<gene>
    <name evidence="4" type="ORF">H8744_13290</name>
</gene>
<dbReference type="InterPro" id="IPR000182">
    <property type="entry name" value="GNAT_dom"/>
</dbReference>
<dbReference type="InterPro" id="IPR016181">
    <property type="entry name" value="Acyl_CoA_acyltransferase"/>
</dbReference>
<protein>
    <submittedName>
        <fullName evidence="4">GNAT family N-acetyltransferase</fullName>
    </submittedName>
</protein>
<accession>A0A926F566</accession>
<dbReference type="PROSITE" id="PS51186">
    <property type="entry name" value="GNAT"/>
    <property type="match status" value="1"/>
</dbReference>
<evidence type="ECO:0000256" key="2">
    <source>
        <dbReference type="ARBA" id="ARBA00023315"/>
    </source>
</evidence>
<dbReference type="EMBL" id="JACRTF010000001">
    <property type="protein sequence ID" value="MBC8594200.1"/>
    <property type="molecule type" value="Genomic_DNA"/>
</dbReference>
<dbReference type="CDD" id="cd04301">
    <property type="entry name" value="NAT_SF"/>
    <property type="match status" value="1"/>
</dbReference>
<organism evidence="4 5">
    <name type="scientific">Jilunia laotingensis</name>
    <dbReference type="NCBI Taxonomy" id="2763675"/>
    <lineage>
        <taxon>Bacteria</taxon>
        <taxon>Pseudomonadati</taxon>
        <taxon>Bacteroidota</taxon>
        <taxon>Bacteroidia</taxon>
        <taxon>Bacteroidales</taxon>
        <taxon>Bacteroidaceae</taxon>
        <taxon>Jilunia</taxon>
    </lineage>
</organism>
<proteinExistence type="predicted"/>
<keyword evidence="2" id="KW-0012">Acyltransferase</keyword>
<feature type="domain" description="N-acetyltransferase" evidence="3">
    <location>
        <begin position="2"/>
        <end position="165"/>
    </location>
</feature>
<dbReference type="Gene3D" id="3.40.630.30">
    <property type="match status" value="1"/>
</dbReference>
<dbReference type="SUPFAM" id="SSF55729">
    <property type="entry name" value="Acyl-CoA N-acyltransferases (Nat)"/>
    <property type="match status" value="1"/>
</dbReference>
<keyword evidence="5" id="KW-1185">Reference proteome</keyword>
<comment type="caution">
    <text evidence="4">The sequence shown here is derived from an EMBL/GenBank/DDBJ whole genome shotgun (WGS) entry which is preliminary data.</text>
</comment>
<dbReference type="GO" id="GO:0016747">
    <property type="term" value="F:acyltransferase activity, transferring groups other than amino-acyl groups"/>
    <property type="evidence" value="ECO:0007669"/>
    <property type="project" value="InterPro"/>
</dbReference>
<dbReference type="RefSeq" id="WP_262435299.1">
    <property type="nucleotide sequence ID" value="NZ_JACRTF010000001.1"/>
</dbReference>
<reference evidence="4" key="1">
    <citation type="submission" date="2020-08" db="EMBL/GenBank/DDBJ databases">
        <title>Genome public.</title>
        <authorList>
            <person name="Liu C."/>
            <person name="Sun Q."/>
        </authorList>
    </citation>
    <scope>NUCLEOTIDE SEQUENCE</scope>
    <source>
        <strain evidence="4">N12</strain>
    </source>
</reference>
<dbReference type="InterPro" id="IPR050680">
    <property type="entry name" value="YpeA/RimI_acetyltransf"/>
</dbReference>
<keyword evidence="1" id="KW-0808">Transferase</keyword>
<evidence type="ECO:0000256" key="1">
    <source>
        <dbReference type="ARBA" id="ARBA00022679"/>
    </source>
</evidence>
<evidence type="ECO:0000313" key="4">
    <source>
        <dbReference type="EMBL" id="MBC8594200.1"/>
    </source>
</evidence>
<sequence>MFTVRKATIKDRELIHNMAEVVFTDTYKNILSPDQLNYMMDWMYSHENLRKQMEEEGHVYLIAYKECEAAGYVSVQQQGEDLFHLQKIYVLPHFQGAHCGSLLLDEAIKYIKEVHPGPCMLELNVNRNNKALHFYKHMGMKILREGNFSIGNGYYMNDYIMGKQI</sequence>
<dbReference type="Pfam" id="PF13673">
    <property type="entry name" value="Acetyltransf_10"/>
    <property type="match status" value="1"/>
</dbReference>